<dbReference type="EMBL" id="MIHH01000006">
    <property type="protein sequence ID" value="OIQ09002.1"/>
    <property type="molecule type" value="Genomic_DNA"/>
</dbReference>
<gene>
    <name evidence="6" type="primary">mepM_1</name>
    <name evidence="6" type="ORF">MOOR_13990</name>
</gene>
<dbReference type="Gene3D" id="2.70.70.10">
    <property type="entry name" value="Glucose Permease (Domain IIA)"/>
    <property type="match status" value="1"/>
</dbReference>
<evidence type="ECO:0000256" key="1">
    <source>
        <dbReference type="ARBA" id="ARBA00022729"/>
    </source>
</evidence>
<reference evidence="6 7" key="1">
    <citation type="submission" date="2016-08" db="EMBL/GenBank/DDBJ databases">
        <title>Genome-based comparison of Moorella thermoacetic strains.</title>
        <authorList>
            <person name="Poehlein A."/>
            <person name="Bengelsdorf F.R."/>
            <person name="Esser C."/>
            <person name="Duerre P."/>
            <person name="Daniel R."/>
        </authorList>
    </citation>
    <scope>NUCLEOTIDE SEQUENCE [LARGE SCALE GENOMIC DNA]</scope>
    <source>
        <strain evidence="6 7">DSM 11768</strain>
    </source>
</reference>
<dbReference type="GO" id="GO:0004222">
    <property type="term" value="F:metalloendopeptidase activity"/>
    <property type="evidence" value="ECO:0007669"/>
    <property type="project" value="TreeGrafter"/>
</dbReference>
<dbReference type="InterPro" id="IPR016047">
    <property type="entry name" value="M23ase_b-sheet_dom"/>
</dbReference>
<keyword evidence="2" id="KW-0175">Coiled coil</keyword>
<keyword evidence="6" id="KW-0378">Hydrolase</keyword>
<dbReference type="InterPro" id="IPR011055">
    <property type="entry name" value="Dup_hybrid_motif"/>
</dbReference>
<dbReference type="PANTHER" id="PTHR21666">
    <property type="entry name" value="PEPTIDASE-RELATED"/>
    <property type="match status" value="1"/>
</dbReference>
<keyword evidence="1 3" id="KW-0732">Signal</keyword>
<dbReference type="CDD" id="cd12797">
    <property type="entry name" value="M23_peptidase"/>
    <property type="match status" value="1"/>
</dbReference>
<sequence length="376" mass="42818">MRYSKLLLFMLILAISTIPAYGATLEQLNRQQQQLQQNIQEHKRILEEKNDEGQALLQQLQEIEQEIQEKEQQIRKFDEELAIAQRNILQVTSELEQLEATQEKRAQILRKRLKDIYLVGQANYLEVLLQSTSLQDFLVRVELLSRVARGDMKLIEEIKMEREKIAAKKTQLLAERDKVAMLRRQADDQRVQLASRQGSQRRLLAQIEEEKKRVAQALDEEESLASEIAAQIRSIQAKNNRQLPPEGTKGMLWPLPGYTQISSPFGWRVHPLLKTRRFHMGVDIPAPTGTEVIAALDGQVIATGYRGAFGNLIVIDHGGGLSTQYNHLSEILVREGQEVKKGQVIGRVGSTGLSTGPHLDYMVLLRGEPTNPMNYY</sequence>
<dbReference type="Gene3D" id="6.10.250.3150">
    <property type="match status" value="1"/>
</dbReference>
<evidence type="ECO:0000313" key="7">
    <source>
        <dbReference type="Proteomes" id="UP000182743"/>
    </source>
</evidence>
<dbReference type="Pfam" id="PF24568">
    <property type="entry name" value="CC_PcsB"/>
    <property type="match status" value="1"/>
</dbReference>
<evidence type="ECO:0000256" key="2">
    <source>
        <dbReference type="SAM" id="Coils"/>
    </source>
</evidence>
<dbReference type="EC" id="3.4.24.-" evidence="6"/>
<evidence type="ECO:0000256" key="3">
    <source>
        <dbReference type="SAM" id="SignalP"/>
    </source>
</evidence>
<organism evidence="6 7">
    <name type="scientific">Neomoorella thermoacetica</name>
    <name type="common">Clostridium thermoaceticum</name>
    <dbReference type="NCBI Taxonomy" id="1525"/>
    <lineage>
        <taxon>Bacteria</taxon>
        <taxon>Bacillati</taxon>
        <taxon>Bacillota</taxon>
        <taxon>Clostridia</taxon>
        <taxon>Neomoorellales</taxon>
        <taxon>Neomoorellaceae</taxon>
        <taxon>Neomoorella</taxon>
    </lineage>
</organism>
<feature type="domain" description="M23ase beta-sheet core" evidence="4">
    <location>
        <begin position="277"/>
        <end position="372"/>
    </location>
</feature>
<accession>A0A1J5JHJ5</accession>
<feature type="coiled-coil region" evidence="2">
    <location>
        <begin position="18"/>
        <end position="101"/>
    </location>
</feature>
<feature type="domain" description="Peptidoglycan hydrolase PcsB coiled-coil" evidence="5">
    <location>
        <begin position="96"/>
        <end position="168"/>
    </location>
</feature>
<dbReference type="InterPro" id="IPR050570">
    <property type="entry name" value="Cell_wall_metabolism_enzyme"/>
</dbReference>
<feature type="coiled-coil region" evidence="2">
    <location>
        <begin position="200"/>
        <end position="238"/>
    </location>
</feature>
<evidence type="ECO:0000259" key="4">
    <source>
        <dbReference type="Pfam" id="PF01551"/>
    </source>
</evidence>
<dbReference type="SUPFAM" id="SSF51261">
    <property type="entry name" value="Duplicated hybrid motif"/>
    <property type="match status" value="1"/>
</dbReference>
<dbReference type="RefSeq" id="WP_276526138.1">
    <property type="nucleotide sequence ID" value="NZ_MIHH01000006.1"/>
</dbReference>
<dbReference type="Pfam" id="PF01551">
    <property type="entry name" value="Peptidase_M23"/>
    <property type="match status" value="1"/>
</dbReference>
<protein>
    <submittedName>
        <fullName evidence="6">Murein DD-endopeptidase MepM</fullName>
        <ecNumber evidence="6">3.4.24.-</ecNumber>
    </submittedName>
</protein>
<name>A0A1J5JHJ5_NEOTH</name>
<feature type="chain" id="PRO_5043148006" evidence="3">
    <location>
        <begin position="23"/>
        <end position="376"/>
    </location>
</feature>
<dbReference type="PANTHER" id="PTHR21666:SF289">
    <property type="entry name" value="L-ALA--D-GLU ENDOPEPTIDASE"/>
    <property type="match status" value="1"/>
</dbReference>
<proteinExistence type="predicted"/>
<evidence type="ECO:0000259" key="5">
    <source>
        <dbReference type="Pfam" id="PF24568"/>
    </source>
</evidence>
<feature type="signal peptide" evidence="3">
    <location>
        <begin position="1"/>
        <end position="22"/>
    </location>
</feature>
<dbReference type="Proteomes" id="UP000182743">
    <property type="component" value="Unassembled WGS sequence"/>
</dbReference>
<evidence type="ECO:0000313" key="6">
    <source>
        <dbReference type="EMBL" id="OIQ09002.1"/>
    </source>
</evidence>
<dbReference type="InterPro" id="IPR057309">
    <property type="entry name" value="PcsB_CC"/>
</dbReference>
<dbReference type="AlphaFoldDB" id="A0A1J5JHJ5"/>
<comment type="caution">
    <text evidence="6">The sequence shown here is derived from an EMBL/GenBank/DDBJ whole genome shotgun (WGS) entry which is preliminary data.</text>
</comment>